<sequence length="44" mass="4976">MIDQSIAVSQGRDVVEKLEEFNKVFRYIGDPEEGHALSSHLDES</sequence>
<protein>
    <submittedName>
        <fullName evidence="1">Uncharacterized protein</fullName>
    </submittedName>
</protein>
<organism evidence="1 2">
    <name type="scientific">Cytobacillus purgationiresistens</name>
    <dbReference type="NCBI Taxonomy" id="863449"/>
    <lineage>
        <taxon>Bacteria</taxon>
        <taxon>Bacillati</taxon>
        <taxon>Bacillota</taxon>
        <taxon>Bacilli</taxon>
        <taxon>Bacillales</taxon>
        <taxon>Bacillaceae</taxon>
        <taxon>Cytobacillus</taxon>
    </lineage>
</organism>
<evidence type="ECO:0000313" key="2">
    <source>
        <dbReference type="Proteomes" id="UP001238088"/>
    </source>
</evidence>
<gene>
    <name evidence="1" type="ORF">J2S17_001440</name>
</gene>
<accession>A0ABU0AFD3</accession>
<proteinExistence type="predicted"/>
<evidence type="ECO:0000313" key="1">
    <source>
        <dbReference type="EMBL" id="MDQ0269569.1"/>
    </source>
</evidence>
<comment type="caution">
    <text evidence="1">The sequence shown here is derived from an EMBL/GenBank/DDBJ whole genome shotgun (WGS) entry which is preliminary data.</text>
</comment>
<name>A0ABU0AFD3_9BACI</name>
<reference evidence="1 2" key="1">
    <citation type="submission" date="2023-07" db="EMBL/GenBank/DDBJ databases">
        <title>Genomic Encyclopedia of Type Strains, Phase IV (KMG-IV): sequencing the most valuable type-strain genomes for metagenomic binning, comparative biology and taxonomic classification.</title>
        <authorList>
            <person name="Goeker M."/>
        </authorList>
    </citation>
    <scope>NUCLEOTIDE SEQUENCE [LARGE SCALE GENOMIC DNA]</scope>
    <source>
        <strain evidence="1 2">DSM 23494</strain>
    </source>
</reference>
<dbReference type="EMBL" id="JAUSUB010000004">
    <property type="protein sequence ID" value="MDQ0269569.1"/>
    <property type="molecule type" value="Genomic_DNA"/>
</dbReference>
<dbReference type="Proteomes" id="UP001238088">
    <property type="component" value="Unassembled WGS sequence"/>
</dbReference>
<keyword evidence="2" id="KW-1185">Reference proteome</keyword>